<dbReference type="PANTHER" id="PTHR31496:SF25">
    <property type="entry name" value="TRANSCRIPTION FACTOR KAN3-RELATED"/>
    <property type="match status" value="1"/>
</dbReference>
<keyword evidence="2" id="KW-0217">Developmental protein</keyword>
<comment type="subcellular location">
    <subcellularLocation>
        <location evidence="1">Nucleus</location>
    </subcellularLocation>
</comment>
<feature type="region of interest" description="Disordered" evidence="7">
    <location>
        <begin position="1"/>
        <end position="52"/>
    </location>
</feature>
<dbReference type="OrthoDB" id="551907at2759"/>
<dbReference type="GO" id="GO:0006355">
    <property type="term" value="P:regulation of DNA-templated transcription"/>
    <property type="evidence" value="ECO:0007669"/>
    <property type="project" value="InterPro"/>
</dbReference>
<dbReference type="PANTHER" id="PTHR31496">
    <property type="entry name" value="TRANSCRIPTION FACTOR KAN2-RELATED"/>
    <property type="match status" value="1"/>
</dbReference>
<dbReference type="NCBIfam" id="TIGR01557">
    <property type="entry name" value="myb_SHAQKYF"/>
    <property type="match status" value="1"/>
</dbReference>
<dbReference type="InterPro" id="IPR001005">
    <property type="entry name" value="SANT/Myb"/>
</dbReference>
<dbReference type="GO" id="GO:0005634">
    <property type="term" value="C:nucleus"/>
    <property type="evidence" value="ECO:0007669"/>
    <property type="project" value="UniProtKB-SubCell"/>
</dbReference>
<keyword evidence="5" id="KW-0804">Transcription</keyword>
<dbReference type="InterPro" id="IPR044847">
    <property type="entry name" value="KAN_fam"/>
</dbReference>
<feature type="compositionally biased region" description="Polar residues" evidence="7">
    <location>
        <begin position="225"/>
        <end position="243"/>
    </location>
</feature>
<evidence type="ECO:0000256" key="1">
    <source>
        <dbReference type="ARBA" id="ARBA00004123"/>
    </source>
</evidence>
<reference evidence="9 10" key="1">
    <citation type="submission" date="2020-12" db="EMBL/GenBank/DDBJ databases">
        <title>Concerted genomic and epigenomic changes stabilize Arabidopsis allopolyploids.</title>
        <authorList>
            <person name="Chen Z."/>
        </authorList>
    </citation>
    <scope>NUCLEOTIDE SEQUENCE [LARGE SCALE GENOMIC DNA]</scope>
    <source>
        <strain evidence="9">As9502</strain>
        <tissue evidence="9">Leaf</tissue>
    </source>
</reference>
<dbReference type="GO" id="GO:0010158">
    <property type="term" value="P:abaxial cell fate specification"/>
    <property type="evidence" value="ECO:0007669"/>
    <property type="project" value="InterPro"/>
</dbReference>
<dbReference type="Pfam" id="PF00249">
    <property type="entry name" value="Myb_DNA-binding"/>
    <property type="match status" value="1"/>
</dbReference>
<dbReference type="InterPro" id="IPR006447">
    <property type="entry name" value="Myb_dom_plants"/>
</dbReference>
<evidence type="ECO:0000256" key="5">
    <source>
        <dbReference type="ARBA" id="ARBA00023163"/>
    </source>
</evidence>
<dbReference type="FunFam" id="1.10.10.60:FF:000002">
    <property type="entry name" value="Myb family transcription factor"/>
    <property type="match status" value="1"/>
</dbReference>
<sequence length="324" mass="37078">MELFPSQPDLYLKISQRREEEEQEKENQELQEQEVERRLGFQSKASDSDIKSSDNLIHTLQFTSNNEATKINNNQEHKESLDQDLRSMLMMRPIRGIPLYPNQVLDHYYYSSTSPTPFFFSEVNGQHASSRLITNPNCSFNIHHRHRRQAQPQPPRFTAKRGVRAPRMRWTTTLHAHFVHAVQLLGGHERATPKSVLELMDVQDLTLAHVKSHLQMYRTIKSTEKPTTSSGQSDTCENGSQVNSEREARHLQGLWNNSSSEARFHLKAKASSGVDISSNENEWKNQRCPSNERLSSDSSSLTGTRPETETPNLDFTLATPNLSP</sequence>
<evidence type="ECO:0000313" key="10">
    <source>
        <dbReference type="Proteomes" id="UP000694251"/>
    </source>
</evidence>
<feature type="region of interest" description="Disordered" evidence="7">
    <location>
        <begin position="270"/>
        <end position="324"/>
    </location>
</feature>
<comment type="caution">
    <text evidence="9">The sequence shown here is derived from an EMBL/GenBank/DDBJ whole genome shotgun (WGS) entry which is preliminary data.</text>
</comment>
<keyword evidence="4" id="KW-0805">Transcription regulation</keyword>
<name>A0A8T1YMA7_ARASU</name>
<evidence type="ECO:0000256" key="4">
    <source>
        <dbReference type="ARBA" id="ARBA00023015"/>
    </source>
</evidence>
<gene>
    <name evidence="9" type="ORF">ISN44_As12g024180</name>
</gene>
<evidence type="ECO:0000259" key="8">
    <source>
        <dbReference type="Pfam" id="PF00249"/>
    </source>
</evidence>
<protein>
    <submittedName>
        <fullName evidence="9">Myb domain plants protein</fullName>
    </submittedName>
</protein>
<feature type="region of interest" description="Disordered" evidence="7">
    <location>
        <begin position="222"/>
        <end position="247"/>
    </location>
</feature>
<feature type="compositionally biased region" description="Polar residues" evidence="7">
    <location>
        <begin position="301"/>
        <end position="324"/>
    </location>
</feature>
<evidence type="ECO:0000256" key="7">
    <source>
        <dbReference type="SAM" id="MobiDB-lite"/>
    </source>
</evidence>
<keyword evidence="10" id="KW-1185">Reference proteome</keyword>
<keyword evidence="3" id="KW-0221">Differentiation</keyword>
<evidence type="ECO:0000256" key="6">
    <source>
        <dbReference type="ARBA" id="ARBA00023242"/>
    </source>
</evidence>
<organism evidence="9 10">
    <name type="scientific">Arabidopsis suecica</name>
    <name type="common">Swedish thale-cress</name>
    <name type="synonym">Cardaminopsis suecica</name>
    <dbReference type="NCBI Taxonomy" id="45249"/>
    <lineage>
        <taxon>Eukaryota</taxon>
        <taxon>Viridiplantae</taxon>
        <taxon>Streptophyta</taxon>
        <taxon>Embryophyta</taxon>
        <taxon>Tracheophyta</taxon>
        <taxon>Spermatophyta</taxon>
        <taxon>Magnoliopsida</taxon>
        <taxon>eudicotyledons</taxon>
        <taxon>Gunneridae</taxon>
        <taxon>Pentapetalae</taxon>
        <taxon>rosids</taxon>
        <taxon>malvids</taxon>
        <taxon>Brassicales</taxon>
        <taxon>Brassicaceae</taxon>
        <taxon>Camelineae</taxon>
        <taxon>Arabidopsis</taxon>
    </lineage>
</organism>
<evidence type="ECO:0000313" key="9">
    <source>
        <dbReference type="EMBL" id="KAG7547142.1"/>
    </source>
</evidence>
<evidence type="ECO:0000256" key="3">
    <source>
        <dbReference type="ARBA" id="ARBA00022782"/>
    </source>
</evidence>
<dbReference type="Proteomes" id="UP000694251">
    <property type="component" value="Chromosome 12"/>
</dbReference>
<dbReference type="GO" id="GO:0000976">
    <property type="term" value="F:transcription cis-regulatory region binding"/>
    <property type="evidence" value="ECO:0007669"/>
    <property type="project" value="InterPro"/>
</dbReference>
<evidence type="ECO:0000256" key="2">
    <source>
        <dbReference type="ARBA" id="ARBA00022473"/>
    </source>
</evidence>
<feature type="compositionally biased region" description="Basic and acidic residues" evidence="7">
    <location>
        <begin position="16"/>
        <end position="39"/>
    </location>
</feature>
<dbReference type="EMBL" id="JAEFBJ010000012">
    <property type="protein sequence ID" value="KAG7547142.1"/>
    <property type="molecule type" value="Genomic_DNA"/>
</dbReference>
<accession>A0A8T1YMA7</accession>
<feature type="domain" description="Myb-like" evidence="8">
    <location>
        <begin position="167"/>
        <end position="218"/>
    </location>
</feature>
<dbReference type="AlphaFoldDB" id="A0A8T1YMA7"/>
<proteinExistence type="predicted"/>
<keyword evidence="6" id="KW-0539">Nucleus</keyword>